<accession>A0A1W1DHM8</accession>
<dbReference type="InterPro" id="IPR050545">
    <property type="entry name" value="Mycobact_MmpL"/>
</dbReference>
<dbReference type="InterPro" id="IPR004869">
    <property type="entry name" value="MMPL_dom"/>
</dbReference>
<keyword evidence="4 6" id="KW-1133">Transmembrane helix</keyword>
<evidence type="ECO:0000256" key="5">
    <source>
        <dbReference type="ARBA" id="ARBA00023136"/>
    </source>
</evidence>
<reference evidence="8" key="1">
    <citation type="submission" date="2016-10" db="EMBL/GenBank/DDBJ databases">
        <authorList>
            <person name="de Groot N.N."/>
        </authorList>
    </citation>
    <scope>NUCLEOTIDE SEQUENCE</scope>
</reference>
<sequence length="471" mass="51400">MPGVEVGINYSRAAFKYDSDANIDLRRLGEVMPGVISVNIPIIGKQEHFPMLPACEYDGSQAPGTPCWDEDEDDPQGAFNHAEVMAAIEKTEDWMRAHPNIGFTGSYIQFLKIVNMLMMTPEGQEPDLKYFHVPNAEFISKNMDVYGDVDDPEWVPNANEVVTGFNGLLEANTNAGDLDSFVAKSWNEGVIMGFVNTMDPVKTHQTVKDIQKWFEDNKNEPGFDLVTWGFKSGDMITMPEAGTCSISSVNESKSPTKRQDCANENGDWVAKVVQIEDSGTTTMAVGGFLGATEATHDVAEVEYIKSPLVTALAIFIVAALIFGSPLVAAILTSTLLVTLFGQYGLGAYYTSVENWSGNLHFATLVSLSIAMGLGVDYGIYMISRLKEEMTATGGKWVESLQNTLETTGAAVFASIVVLLASFIPLLMTQLANTWALGVFISEALIIDVVIALTIIPLLVYIFKPKYVFGKK</sequence>
<name>A0A1W1DHM8_9ZZZZ</name>
<feature type="domain" description="Membrane transport protein MMPL" evidence="7">
    <location>
        <begin position="261"/>
        <end position="461"/>
    </location>
</feature>
<feature type="transmembrane region" description="Helical" evidence="6">
    <location>
        <begin position="403"/>
        <end position="427"/>
    </location>
</feature>
<evidence type="ECO:0000259" key="7">
    <source>
        <dbReference type="Pfam" id="PF03176"/>
    </source>
</evidence>
<keyword evidence="2" id="KW-1003">Cell membrane</keyword>
<protein>
    <recommendedName>
        <fullName evidence="7">Membrane transport protein MMPL domain-containing protein</fullName>
    </recommendedName>
</protein>
<dbReference type="GO" id="GO:0005886">
    <property type="term" value="C:plasma membrane"/>
    <property type="evidence" value="ECO:0007669"/>
    <property type="project" value="UniProtKB-SubCell"/>
</dbReference>
<proteinExistence type="predicted"/>
<feature type="transmembrane region" description="Helical" evidence="6">
    <location>
        <begin position="361"/>
        <end position="382"/>
    </location>
</feature>
<keyword evidence="3 6" id="KW-0812">Transmembrane</keyword>
<keyword evidence="5 6" id="KW-0472">Membrane</keyword>
<organism evidence="8">
    <name type="scientific">hydrothermal vent metagenome</name>
    <dbReference type="NCBI Taxonomy" id="652676"/>
    <lineage>
        <taxon>unclassified sequences</taxon>
        <taxon>metagenomes</taxon>
        <taxon>ecological metagenomes</taxon>
    </lineage>
</organism>
<feature type="transmembrane region" description="Helical" evidence="6">
    <location>
        <begin position="433"/>
        <end position="462"/>
    </location>
</feature>
<dbReference type="Pfam" id="PF03176">
    <property type="entry name" value="MMPL"/>
    <property type="match status" value="1"/>
</dbReference>
<evidence type="ECO:0000313" key="8">
    <source>
        <dbReference type="EMBL" id="SFV80849.1"/>
    </source>
</evidence>
<evidence type="ECO:0000256" key="3">
    <source>
        <dbReference type="ARBA" id="ARBA00022692"/>
    </source>
</evidence>
<dbReference type="AlphaFoldDB" id="A0A1W1DHM8"/>
<dbReference type="SUPFAM" id="SSF82866">
    <property type="entry name" value="Multidrug efflux transporter AcrB transmembrane domain"/>
    <property type="match status" value="1"/>
</dbReference>
<gene>
    <name evidence="8" type="ORF">MNB_SUP05-13-321</name>
</gene>
<feature type="transmembrane region" description="Helical" evidence="6">
    <location>
        <begin position="312"/>
        <end position="341"/>
    </location>
</feature>
<dbReference type="PANTHER" id="PTHR33406:SF13">
    <property type="entry name" value="MEMBRANE PROTEIN YDFJ"/>
    <property type="match status" value="1"/>
</dbReference>
<dbReference type="PANTHER" id="PTHR33406">
    <property type="entry name" value="MEMBRANE PROTEIN MJ1562-RELATED"/>
    <property type="match status" value="1"/>
</dbReference>
<evidence type="ECO:0000256" key="2">
    <source>
        <dbReference type="ARBA" id="ARBA00022475"/>
    </source>
</evidence>
<dbReference type="EMBL" id="FPHU01000114">
    <property type="protein sequence ID" value="SFV80849.1"/>
    <property type="molecule type" value="Genomic_DNA"/>
</dbReference>
<evidence type="ECO:0000256" key="6">
    <source>
        <dbReference type="SAM" id="Phobius"/>
    </source>
</evidence>
<comment type="subcellular location">
    <subcellularLocation>
        <location evidence="1">Cell membrane</location>
        <topology evidence="1">Multi-pass membrane protein</topology>
    </subcellularLocation>
</comment>
<evidence type="ECO:0000256" key="4">
    <source>
        <dbReference type="ARBA" id="ARBA00022989"/>
    </source>
</evidence>
<evidence type="ECO:0000256" key="1">
    <source>
        <dbReference type="ARBA" id="ARBA00004651"/>
    </source>
</evidence>
<dbReference type="Gene3D" id="1.20.1640.10">
    <property type="entry name" value="Multidrug efflux transporter AcrB transmembrane domain"/>
    <property type="match status" value="1"/>
</dbReference>